<dbReference type="eggNOG" id="COG0745">
    <property type="taxonomic scope" value="Bacteria"/>
</dbReference>
<dbReference type="OrthoDB" id="9780312at2"/>
<keyword evidence="1 2" id="KW-0597">Phosphoprotein</keyword>
<gene>
    <name evidence="4" type="ordered locus">DaAHT2_0408</name>
</gene>
<protein>
    <submittedName>
        <fullName evidence="4">Response regulator receiver protein</fullName>
    </submittedName>
</protein>
<dbReference type="SUPFAM" id="SSF52172">
    <property type="entry name" value="CheY-like"/>
    <property type="match status" value="1"/>
</dbReference>
<dbReference type="SMART" id="SM00448">
    <property type="entry name" value="REC"/>
    <property type="match status" value="1"/>
</dbReference>
<dbReference type="RefSeq" id="WP_013162645.1">
    <property type="nucleotide sequence ID" value="NC_014216.1"/>
</dbReference>
<feature type="modified residue" description="4-aspartylphosphate" evidence="2">
    <location>
        <position position="53"/>
    </location>
</feature>
<evidence type="ECO:0000256" key="1">
    <source>
        <dbReference type="ARBA" id="ARBA00022553"/>
    </source>
</evidence>
<dbReference type="InterPro" id="IPR001789">
    <property type="entry name" value="Sig_transdc_resp-reg_receiver"/>
</dbReference>
<dbReference type="InterPro" id="IPR011006">
    <property type="entry name" value="CheY-like_superfamily"/>
</dbReference>
<dbReference type="PANTHER" id="PTHR44591:SF3">
    <property type="entry name" value="RESPONSE REGULATORY DOMAIN-CONTAINING PROTEIN"/>
    <property type="match status" value="1"/>
</dbReference>
<dbReference type="EMBL" id="CP001940">
    <property type="protein sequence ID" value="ADH85114.1"/>
    <property type="molecule type" value="Genomic_DNA"/>
</dbReference>
<dbReference type="Proteomes" id="UP000001508">
    <property type="component" value="Chromosome"/>
</dbReference>
<dbReference type="AlphaFoldDB" id="D6YZV7"/>
<evidence type="ECO:0000313" key="4">
    <source>
        <dbReference type="EMBL" id="ADH85114.1"/>
    </source>
</evidence>
<dbReference type="PANTHER" id="PTHR44591">
    <property type="entry name" value="STRESS RESPONSE REGULATOR PROTEIN 1"/>
    <property type="match status" value="1"/>
</dbReference>
<dbReference type="KEGG" id="dak:DaAHT2_0408"/>
<dbReference type="InterPro" id="IPR050595">
    <property type="entry name" value="Bact_response_regulator"/>
</dbReference>
<accession>D6YZV7</accession>
<keyword evidence="5" id="KW-1185">Reference proteome</keyword>
<feature type="domain" description="Response regulatory" evidence="3">
    <location>
        <begin position="4"/>
        <end position="123"/>
    </location>
</feature>
<proteinExistence type="predicted"/>
<dbReference type="PROSITE" id="PS50110">
    <property type="entry name" value="RESPONSE_REGULATORY"/>
    <property type="match status" value="1"/>
</dbReference>
<reference evidence="5" key="1">
    <citation type="submission" date="2010-02" db="EMBL/GenBank/DDBJ databases">
        <title>Complete sequence of Desulfurivibrio alkaliphilus AHT2.</title>
        <authorList>
            <consortium name="US DOE Joint Genome Institute"/>
            <person name="Pitluck S."/>
            <person name="Chertkov O."/>
            <person name="Detter J.C."/>
            <person name="Han C."/>
            <person name="Tapia R."/>
            <person name="Larimer F."/>
            <person name="Land M."/>
            <person name="Hauser L."/>
            <person name="Kyrpides N."/>
            <person name="Mikhailova N."/>
            <person name="Sorokin D.Y."/>
            <person name="Muyzer G."/>
            <person name="Woyke T."/>
        </authorList>
    </citation>
    <scope>NUCLEOTIDE SEQUENCE [LARGE SCALE GENOMIC DNA]</scope>
    <source>
        <strain evidence="5">DSM 19089 / UNIQEM U267 / AHT2</strain>
    </source>
</reference>
<dbReference type="Gene3D" id="3.40.50.2300">
    <property type="match status" value="1"/>
</dbReference>
<sequence length="232" mass="26426">MRKKILVVDDDELIRYGLQRALQAEKIEVITAGTSTEAVLQLSSCRYDLSLIDVHLPDFNGMLLLRIIKDICPEMRVIMMSASHLNNQDLEAEVERAQAGGACKFISKPFNLHELKEVVLQALHGSDEFQTGFHYCDNRFLNRRVRKKNRKPFEEELRYAINVIEGGGERRLLLQARGVDISEYGMGIVTEYPLRPSQVISLQYSNLNRIGTVVWSSLCDDQQTCRAGLHFA</sequence>
<dbReference type="CDD" id="cd00156">
    <property type="entry name" value="REC"/>
    <property type="match status" value="1"/>
</dbReference>
<dbReference type="InParanoid" id="D6YZV7"/>
<dbReference type="HOGENOM" id="CLU_1193251_0_0_7"/>
<evidence type="ECO:0000256" key="2">
    <source>
        <dbReference type="PROSITE-ProRule" id="PRU00169"/>
    </source>
</evidence>
<evidence type="ECO:0000313" key="5">
    <source>
        <dbReference type="Proteomes" id="UP000001508"/>
    </source>
</evidence>
<organism evidence="4 5">
    <name type="scientific">Desulfurivibrio alkaliphilus (strain DSM 19089 / UNIQEM U267 / AHT2)</name>
    <dbReference type="NCBI Taxonomy" id="589865"/>
    <lineage>
        <taxon>Bacteria</taxon>
        <taxon>Pseudomonadati</taxon>
        <taxon>Thermodesulfobacteriota</taxon>
        <taxon>Desulfobulbia</taxon>
        <taxon>Desulfobulbales</taxon>
        <taxon>Desulfobulbaceae</taxon>
        <taxon>Desulfurivibrio</taxon>
    </lineage>
</organism>
<dbReference type="GO" id="GO:0000160">
    <property type="term" value="P:phosphorelay signal transduction system"/>
    <property type="evidence" value="ECO:0007669"/>
    <property type="project" value="InterPro"/>
</dbReference>
<dbReference type="STRING" id="589865.DaAHT2_0408"/>
<dbReference type="Pfam" id="PF00072">
    <property type="entry name" value="Response_reg"/>
    <property type="match status" value="1"/>
</dbReference>
<evidence type="ECO:0000259" key="3">
    <source>
        <dbReference type="PROSITE" id="PS50110"/>
    </source>
</evidence>
<name>D6YZV7_DESAT</name>